<name>A0A420WEJ8_9PROT</name>
<dbReference type="Proteomes" id="UP000282211">
    <property type="component" value="Unassembled WGS sequence"/>
</dbReference>
<dbReference type="InterPro" id="IPR050678">
    <property type="entry name" value="DNA_Partitioning_ATPase"/>
</dbReference>
<dbReference type="FunFam" id="3.40.50.300:FF:000285">
    <property type="entry name" value="Sporulation initiation inhibitor Soj"/>
    <property type="match status" value="1"/>
</dbReference>
<dbReference type="PIRSF" id="PIRSF009320">
    <property type="entry name" value="Nuc_binding_HP_1000"/>
    <property type="match status" value="1"/>
</dbReference>
<gene>
    <name evidence="4" type="ORF">DES40_2244</name>
</gene>
<dbReference type="CDD" id="cd02042">
    <property type="entry name" value="ParAB_family"/>
    <property type="match status" value="1"/>
</dbReference>
<feature type="domain" description="AAA" evidence="3">
    <location>
        <begin position="1"/>
        <end position="181"/>
    </location>
</feature>
<dbReference type="PANTHER" id="PTHR13696">
    <property type="entry name" value="P-LOOP CONTAINING NUCLEOSIDE TRIPHOSPHATE HYDROLASE"/>
    <property type="match status" value="1"/>
</dbReference>
<dbReference type="InParanoid" id="A0A420WEJ8"/>
<reference evidence="4 5" key="1">
    <citation type="submission" date="2018-10" db="EMBL/GenBank/DDBJ databases">
        <title>Genomic Encyclopedia of Type Strains, Phase IV (KMG-IV): sequencing the most valuable type-strain genomes for metagenomic binning, comparative biology and taxonomic classification.</title>
        <authorList>
            <person name="Goeker M."/>
        </authorList>
    </citation>
    <scope>NUCLEOTIDE SEQUENCE [LARGE SCALE GENOMIC DNA]</scope>
    <source>
        <strain evidence="4 5">DSM 22008</strain>
    </source>
</reference>
<keyword evidence="5" id="KW-1185">Reference proteome</keyword>
<dbReference type="PANTHER" id="PTHR13696:SF52">
    <property type="entry name" value="PARA FAMILY PROTEIN CT_582"/>
    <property type="match status" value="1"/>
</dbReference>
<dbReference type="Gene3D" id="3.40.50.300">
    <property type="entry name" value="P-loop containing nucleotide triphosphate hydrolases"/>
    <property type="match status" value="1"/>
</dbReference>
<comment type="function">
    <text evidence="1">Involved in chromosome partition. Localize to both poles of the predivisional cell following completion of DNA replication.</text>
</comment>
<dbReference type="EMBL" id="RBII01000002">
    <property type="protein sequence ID" value="RKQ69443.1"/>
    <property type="molecule type" value="Genomic_DNA"/>
</dbReference>
<evidence type="ECO:0000256" key="1">
    <source>
        <dbReference type="ARBA" id="ARBA00057242"/>
    </source>
</evidence>
<sequence length="261" mass="28541">MRVIAIVNQKGGVGKTTTSINLAAALALEGQSVLLVDIDPQGNASTGLGVSRQNREKSIYHVLTEDLSLAEAIQPTSVEKLHIVPSHVDLSAAEMEIGSQDGRTTLMRKKVAELVRDGRRRYDYVLIDCPPSLNLLTVNALTAARSVIVPLQCEFFALEGLSQLLQTVEMAKANLNPSLVIDGVMLTMYDQRNRLSSQVAEDVRKHLGRAVFKTLIPRNVRIAEAPSFGQPVLTYDPTCAGSVAYQDLAIELLQRHKKTKE</sequence>
<evidence type="ECO:0000313" key="5">
    <source>
        <dbReference type="Proteomes" id="UP000282211"/>
    </source>
</evidence>
<evidence type="ECO:0000313" key="4">
    <source>
        <dbReference type="EMBL" id="RKQ69443.1"/>
    </source>
</evidence>
<proteinExistence type="predicted"/>
<dbReference type="Pfam" id="PF13614">
    <property type="entry name" value="AAA_31"/>
    <property type="match status" value="1"/>
</dbReference>
<dbReference type="RefSeq" id="WP_121102140.1">
    <property type="nucleotide sequence ID" value="NZ_RBII01000002.1"/>
</dbReference>
<comment type="caution">
    <text evidence="4">The sequence shown here is derived from an EMBL/GenBank/DDBJ whole genome shotgun (WGS) entry which is preliminary data.</text>
</comment>
<organism evidence="4 5">
    <name type="scientific">Litorimonas taeanensis</name>
    <dbReference type="NCBI Taxonomy" id="568099"/>
    <lineage>
        <taxon>Bacteria</taxon>
        <taxon>Pseudomonadati</taxon>
        <taxon>Pseudomonadota</taxon>
        <taxon>Alphaproteobacteria</taxon>
        <taxon>Maricaulales</taxon>
        <taxon>Robiginitomaculaceae</taxon>
    </lineage>
</organism>
<dbReference type="InterPro" id="IPR027417">
    <property type="entry name" value="P-loop_NTPase"/>
</dbReference>
<dbReference type="FunCoup" id="A0A420WEJ8">
    <property type="interactions" value="491"/>
</dbReference>
<evidence type="ECO:0000259" key="3">
    <source>
        <dbReference type="Pfam" id="PF13614"/>
    </source>
</evidence>
<dbReference type="AlphaFoldDB" id="A0A420WEJ8"/>
<protein>
    <recommendedName>
        <fullName evidence="2">Chromosome partitioning protein ParA</fullName>
    </recommendedName>
</protein>
<dbReference type="InterPro" id="IPR025669">
    <property type="entry name" value="AAA_dom"/>
</dbReference>
<accession>A0A420WEJ8</accession>
<evidence type="ECO:0000256" key="2">
    <source>
        <dbReference type="ARBA" id="ARBA00074747"/>
    </source>
</evidence>
<dbReference type="SUPFAM" id="SSF52540">
    <property type="entry name" value="P-loop containing nucleoside triphosphate hydrolases"/>
    <property type="match status" value="1"/>
</dbReference>